<protein>
    <submittedName>
        <fullName evidence="1">Uncharacterized protein</fullName>
    </submittedName>
</protein>
<evidence type="ECO:0000313" key="1">
    <source>
        <dbReference type="EMBL" id="JAH76770.1"/>
    </source>
</evidence>
<dbReference type="AlphaFoldDB" id="A0A0E9VH85"/>
<proteinExistence type="predicted"/>
<reference evidence="1" key="2">
    <citation type="journal article" date="2015" name="Fish Shellfish Immunol.">
        <title>Early steps in the European eel (Anguilla anguilla)-Vibrio vulnificus interaction in the gills: Role of the RtxA13 toxin.</title>
        <authorList>
            <person name="Callol A."/>
            <person name="Pajuelo D."/>
            <person name="Ebbesson L."/>
            <person name="Teles M."/>
            <person name="MacKenzie S."/>
            <person name="Amaro C."/>
        </authorList>
    </citation>
    <scope>NUCLEOTIDE SEQUENCE</scope>
</reference>
<sequence>MMHWFPFRGTFWFTGSSLEIRKTTLRRREW</sequence>
<organism evidence="1">
    <name type="scientific">Anguilla anguilla</name>
    <name type="common">European freshwater eel</name>
    <name type="synonym">Muraena anguilla</name>
    <dbReference type="NCBI Taxonomy" id="7936"/>
    <lineage>
        <taxon>Eukaryota</taxon>
        <taxon>Metazoa</taxon>
        <taxon>Chordata</taxon>
        <taxon>Craniata</taxon>
        <taxon>Vertebrata</taxon>
        <taxon>Euteleostomi</taxon>
        <taxon>Actinopterygii</taxon>
        <taxon>Neopterygii</taxon>
        <taxon>Teleostei</taxon>
        <taxon>Anguilliformes</taxon>
        <taxon>Anguillidae</taxon>
        <taxon>Anguilla</taxon>
    </lineage>
</organism>
<dbReference type="EMBL" id="GBXM01031807">
    <property type="protein sequence ID" value="JAH76770.1"/>
    <property type="molecule type" value="Transcribed_RNA"/>
</dbReference>
<reference evidence="1" key="1">
    <citation type="submission" date="2014-11" db="EMBL/GenBank/DDBJ databases">
        <authorList>
            <person name="Amaro Gonzalez C."/>
        </authorList>
    </citation>
    <scope>NUCLEOTIDE SEQUENCE</scope>
</reference>
<name>A0A0E9VH85_ANGAN</name>
<accession>A0A0E9VH85</accession>